<evidence type="ECO:0000256" key="4">
    <source>
        <dbReference type="ARBA" id="ARBA00022801"/>
    </source>
</evidence>
<dbReference type="Proteomes" id="UP000306050">
    <property type="component" value="Chromosome SGRAM_13"/>
</dbReference>
<comment type="subcellular location">
    <subcellularLocation>
        <location evidence="11">Nucleus</location>
    </subcellularLocation>
</comment>
<dbReference type="GO" id="GO:0016887">
    <property type="term" value="F:ATP hydrolysis activity"/>
    <property type="evidence" value="ECO:0007669"/>
    <property type="project" value="RHEA"/>
</dbReference>
<dbReference type="InterPro" id="IPR036388">
    <property type="entry name" value="WH-like_DNA-bd_sf"/>
</dbReference>
<feature type="region of interest" description="Disordered" evidence="13">
    <location>
        <begin position="717"/>
        <end position="804"/>
    </location>
</feature>
<feature type="compositionally biased region" description="Polar residues" evidence="13">
    <location>
        <begin position="724"/>
        <end position="737"/>
    </location>
</feature>
<organism evidence="16 17">
    <name type="scientific">Sporisorium graminicola</name>
    <dbReference type="NCBI Taxonomy" id="280036"/>
    <lineage>
        <taxon>Eukaryota</taxon>
        <taxon>Fungi</taxon>
        <taxon>Dikarya</taxon>
        <taxon>Basidiomycota</taxon>
        <taxon>Ustilaginomycotina</taxon>
        <taxon>Ustilaginomycetes</taxon>
        <taxon>Ustilaginales</taxon>
        <taxon>Ustilaginaceae</taxon>
        <taxon>Sporisorium</taxon>
    </lineage>
</organism>
<accession>A0A4U7KZT4</accession>
<dbReference type="NCBIfam" id="TIGR00614">
    <property type="entry name" value="recQ_fam"/>
    <property type="match status" value="1"/>
</dbReference>
<dbReference type="PROSITE" id="PS00690">
    <property type="entry name" value="DEAH_ATP_HELICASE"/>
    <property type="match status" value="1"/>
</dbReference>
<keyword evidence="6 11" id="KW-0067">ATP-binding</keyword>
<dbReference type="SMART" id="SM00490">
    <property type="entry name" value="HELICc"/>
    <property type="match status" value="1"/>
</dbReference>
<dbReference type="FunFam" id="3.40.50.300:FF:001975">
    <property type="entry name" value="ATP-dependent DNA helicase"/>
    <property type="match status" value="1"/>
</dbReference>
<dbReference type="GO" id="GO:0009378">
    <property type="term" value="F:four-way junction helicase activity"/>
    <property type="evidence" value="ECO:0007669"/>
    <property type="project" value="TreeGrafter"/>
</dbReference>
<dbReference type="KEGG" id="sgra:EX895_002239"/>
<dbReference type="GO" id="GO:0000724">
    <property type="term" value="P:double-strand break repair via homologous recombination"/>
    <property type="evidence" value="ECO:0007669"/>
    <property type="project" value="TreeGrafter"/>
</dbReference>
<dbReference type="SMART" id="SM00487">
    <property type="entry name" value="DEXDc"/>
    <property type="match status" value="1"/>
</dbReference>
<comment type="catalytic activity">
    <reaction evidence="11">
        <text>ATP + H2O = ADP + phosphate + H(+)</text>
        <dbReference type="Rhea" id="RHEA:13065"/>
        <dbReference type="ChEBI" id="CHEBI:15377"/>
        <dbReference type="ChEBI" id="CHEBI:15378"/>
        <dbReference type="ChEBI" id="CHEBI:30616"/>
        <dbReference type="ChEBI" id="CHEBI:43474"/>
        <dbReference type="ChEBI" id="CHEBI:456216"/>
    </reaction>
</comment>
<keyword evidence="5 11" id="KW-0347">Helicase</keyword>
<feature type="compositionally biased region" description="Low complexity" evidence="13">
    <location>
        <begin position="26"/>
        <end position="35"/>
    </location>
</feature>
<feature type="domain" description="Helicase ATP-binding" evidence="14">
    <location>
        <begin position="135"/>
        <end position="335"/>
    </location>
</feature>
<evidence type="ECO:0000256" key="11">
    <source>
        <dbReference type="RuleBase" id="RU364117"/>
    </source>
</evidence>
<evidence type="ECO:0000256" key="12">
    <source>
        <dbReference type="SAM" id="Coils"/>
    </source>
</evidence>
<dbReference type="RefSeq" id="XP_029740983.1">
    <property type="nucleotide sequence ID" value="XM_029882838.1"/>
</dbReference>
<evidence type="ECO:0000256" key="10">
    <source>
        <dbReference type="ARBA" id="ARBA00034617"/>
    </source>
</evidence>
<dbReference type="GO" id="GO:0005524">
    <property type="term" value="F:ATP binding"/>
    <property type="evidence" value="ECO:0007669"/>
    <property type="project" value="UniProtKB-KW"/>
</dbReference>
<dbReference type="CDD" id="cd18794">
    <property type="entry name" value="SF2_C_RecQ"/>
    <property type="match status" value="1"/>
</dbReference>
<dbReference type="GO" id="GO:0005737">
    <property type="term" value="C:cytoplasm"/>
    <property type="evidence" value="ECO:0007669"/>
    <property type="project" value="TreeGrafter"/>
</dbReference>
<evidence type="ECO:0000313" key="17">
    <source>
        <dbReference type="Proteomes" id="UP000306050"/>
    </source>
</evidence>
<keyword evidence="4 11" id="KW-0378">Hydrolase</keyword>
<keyword evidence="17" id="KW-1185">Reference proteome</keyword>
<comment type="catalytic activity">
    <reaction evidence="10 11">
        <text>Couples ATP hydrolysis with the unwinding of duplex DNA by translocating in the 3'-5' direction.</text>
        <dbReference type="EC" id="5.6.2.4"/>
    </reaction>
</comment>
<dbReference type="PROSITE" id="PS51192">
    <property type="entry name" value="HELICASE_ATP_BIND_1"/>
    <property type="match status" value="1"/>
</dbReference>
<gene>
    <name evidence="16" type="ORF">EX895_002239</name>
</gene>
<proteinExistence type="inferred from homology"/>
<name>A0A4U7KZT4_9BASI</name>
<reference evidence="16 17" key="1">
    <citation type="submission" date="2019-05" db="EMBL/GenBank/DDBJ databases">
        <title>Sporisorium graminicola CBS 10092 draft sequencing and annotation.</title>
        <authorList>
            <person name="Solano-Gonzalez S."/>
            <person name="Caddick M.X."/>
            <person name="Darby A."/>
        </authorList>
    </citation>
    <scope>NUCLEOTIDE SEQUENCE [LARGE SCALE GENOMIC DNA]</scope>
    <source>
        <strain evidence="16 17">CBS 10092</strain>
    </source>
</reference>
<evidence type="ECO:0000256" key="5">
    <source>
        <dbReference type="ARBA" id="ARBA00022806"/>
    </source>
</evidence>
<feature type="domain" description="Helicase C-terminal" evidence="15">
    <location>
        <begin position="374"/>
        <end position="525"/>
    </location>
</feature>
<dbReference type="PANTHER" id="PTHR13710:SF105">
    <property type="entry name" value="ATP-DEPENDENT DNA HELICASE Q1"/>
    <property type="match status" value="1"/>
</dbReference>
<comment type="caution">
    <text evidence="16">The sequence shown here is derived from an EMBL/GenBank/DDBJ whole genome shotgun (WGS) entry which is preliminary data.</text>
</comment>
<dbReference type="InterPro" id="IPR032284">
    <property type="entry name" value="RecQ_Zn-bd"/>
</dbReference>
<keyword evidence="8" id="KW-0413">Isomerase</keyword>
<dbReference type="FunFam" id="3.40.50.300:FF:001544">
    <property type="entry name" value="ATP-dependent DNA helicase"/>
    <property type="match status" value="1"/>
</dbReference>
<comment type="similarity">
    <text evidence="1 11">Belongs to the helicase family. RecQ subfamily.</text>
</comment>
<dbReference type="PROSITE" id="PS51194">
    <property type="entry name" value="HELICASE_CTER"/>
    <property type="match status" value="1"/>
</dbReference>
<keyword evidence="12" id="KW-0175">Coiled coil</keyword>
<dbReference type="Pfam" id="PF16124">
    <property type="entry name" value="RecQ_Zn_bind"/>
    <property type="match status" value="1"/>
</dbReference>
<evidence type="ECO:0000256" key="9">
    <source>
        <dbReference type="ARBA" id="ARBA00023242"/>
    </source>
</evidence>
<dbReference type="InterPro" id="IPR002464">
    <property type="entry name" value="DNA/RNA_helicase_DEAH_CS"/>
</dbReference>
<dbReference type="Pfam" id="PF00270">
    <property type="entry name" value="DEAD"/>
    <property type="match status" value="1"/>
</dbReference>
<evidence type="ECO:0000259" key="14">
    <source>
        <dbReference type="PROSITE" id="PS51192"/>
    </source>
</evidence>
<dbReference type="SUPFAM" id="SSF52540">
    <property type="entry name" value="P-loop containing nucleoside triphosphate hydrolases"/>
    <property type="match status" value="1"/>
</dbReference>
<dbReference type="Gene3D" id="1.10.10.10">
    <property type="entry name" value="Winged helix-like DNA-binding domain superfamily/Winged helix DNA-binding domain"/>
    <property type="match status" value="1"/>
</dbReference>
<dbReference type="InterPro" id="IPR001650">
    <property type="entry name" value="Helicase_C-like"/>
</dbReference>
<evidence type="ECO:0000313" key="16">
    <source>
        <dbReference type="EMBL" id="TKY88998.1"/>
    </source>
</evidence>
<dbReference type="GO" id="GO:0046872">
    <property type="term" value="F:metal ion binding"/>
    <property type="evidence" value="ECO:0007669"/>
    <property type="project" value="UniProtKB-KW"/>
</dbReference>
<dbReference type="GO" id="GO:0005634">
    <property type="term" value="C:nucleus"/>
    <property type="evidence" value="ECO:0007669"/>
    <property type="project" value="UniProtKB-SubCell"/>
</dbReference>
<evidence type="ECO:0000256" key="13">
    <source>
        <dbReference type="SAM" id="MobiDB-lite"/>
    </source>
</evidence>
<evidence type="ECO:0000259" key="15">
    <source>
        <dbReference type="PROSITE" id="PS51194"/>
    </source>
</evidence>
<dbReference type="EMBL" id="SRRM01000006">
    <property type="protein sequence ID" value="TKY88998.1"/>
    <property type="molecule type" value="Genomic_DNA"/>
</dbReference>
<dbReference type="FunFam" id="1.10.10.10:FF:001219">
    <property type="entry name" value="ATP-dependent DNA helicase"/>
    <property type="match status" value="1"/>
</dbReference>
<dbReference type="InterPro" id="IPR011545">
    <property type="entry name" value="DEAD/DEAH_box_helicase_dom"/>
</dbReference>
<dbReference type="GO" id="GO:0043138">
    <property type="term" value="F:3'-5' DNA helicase activity"/>
    <property type="evidence" value="ECO:0007669"/>
    <property type="project" value="UniProtKB-EC"/>
</dbReference>
<evidence type="ECO:0000256" key="8">
    <source>
        <dbReference type="ARBA" id="ARBA00023235"/>
    </source>
</evidence>
<dbReference type="InterPro" id="IPR027417">
    <property type="entry name" value="P-loop_NTPase"/>
</dbReference>
<keyword evidence="2" id="KW-0479">Metal-binding</keyword>
<feature type="coiled-coil region" evidence="12">
    <location>
        <begin position="49"/>
        <end position="76"/>
    </location>
</feature>
<dbReference type="Pfam" id="PF00271">
    <property type="entry name" value="Helicase_C"/>
    <property type="match status" value="1"/>
</dbReference>
<feature type="region of interest" description="Disordered" evidence="13">
    <location>
        <begin position="16"/>
        <end position="35"/>
    </location>
</feature>
<dbReference type="PANTHER" id="PTHR13710">
    <property type="entry name" value="DNA HELICASE RECQ FAMILY MEMBER"/>
    <property type="match status" value="1"/>
</dbReference>
<dbReference type="Gene3D" id="3.40.50.300">
    <property type="entry name" value="P-loop containing nucleotide triphosphate hydrolases"/>
    <property type="match status" value="2"/>
</dbReference>
<dbReference type="InterPro" id="IPR014001">
    <property type="entry name" value="Helicase_ATP-bd"/>
</dbReference>
<sequence length="804" mass="86803">MADDFDIDSDFEVVSSAPPSGLKRNGSGSVTSGSSGKEIIYDQEVAAKLGELDVEVESVHNQIAELQKLKVSLLRERRTIYINYLKTVQQEGSNSSRKLGADYTLVSFSWSDAVRLAALSVFGISSFRFCQEAVINAAMDRRHAVVVMPTGGGKSLCYQLPAILNPGVTLVVSPLISLMTDQVLHLQEVGIESELLCGSTSREDSNAILKQIRLGTCSEGRASASSSSTKSRDTGWNQHQNDGIKLLYVTPERIAKSKTCLSALQSAYEQGRLSRIVIDEAHCCSQMGHDYRPDYAKLSLLRRLFPKTPVICLTATCGPKVLKEILEIIDLPPITEPDNAAPMRTIYFTAPLFRPNLLYQVVQRPQQANAASEAIVDYILQHHAGHSGIVYCLSQADTEATAKSLTEVSNGRIKTSRYHAGLDDESKQLIHTDWRTGRIQVVCATIAFGMGIDKPDVRFVIHACISKSLDGYYQETGRAGRDGQNSDCVLFYRPQDAIRMSSLVAGEPTGQEKLSAMLEYAQSARCRRQLFADYFSDMFDKSDDQRSRACEICDNCVGNRSTLLMDARKEMYQLLAILAEMCRQGGRITLTSLSDVARGLGGGKFNLDPNLAGSKKGKANSSSANTAKAGVLDIQAVAGGKMTLHRDVVDRLIVHGILSQLIEQSYSATAYTVNVYLELGPKATRFLRHPLSTLSVPAQLEKLPPVQILPPLATATAGAKSTVKRSASSAGVTSSETEMQRKKGCSEAPSDTPGSTAKSKSSASGDSKSNGSVARKSAPASKLATKNGSQDSVGASASDAIVID</sequence>
<protein>
    <recommendedName>
        <fullName evidence="11">ATP-dependent DNA helicase</fullName>
        <ecNumber evidence="11">5.6.2.4</ecNumber>
    </recommendedName>
</protein>
<dbReference type="EC" id="5.6.2.4" evidence="11"/>
<dbReference type="GeneID" id="40725134"/>
<evidence type="ECO:0000256" key="3">
    <source>
        <dbReference type="ARBA" id="ARBA00022741"/>
    </source>
</evidence>
<dbReference type="GO" id="GO:0005694">
    <property type="term" value="C:chromosome"/>
    <property type="evidence" value="ECO:0007669"/>
    <property type="project" value="TreeGrafter"/>
</dbReference>
<dbReference type="AlphaFoldDB" id="A0A4U7KZT4"/>
<keyword evidence="3 11" id="KW-0547">Nucleotide-binding</keyword>
<dbReference type="OrthoDB" id="10261556at2759"/>
<evidence type="ECO:0000256" key="1">
    <source>
        <dbReference type="ARBA" id="ARBA00005446"/>
    </source>
</evidence>
<keyword evidence="7" id="KW-0238">DNA-binding</keyword>
<evidence type="ECO:0000256" key="7">
    <source>
        <dbReference type="ARBA" id="ARBA00023125"/>
    </source>
</evidence>
<evidence type="ECO:0000256" key="6">
    <source>
        <dbReference type="ARBA" id="ARBA00022840"/>
    </source>
</evidence>
<keyword evidence="9 11" id="KW-0539">Nucleus</keyword>
<evidence type="ECO:0000256" key="2">
    <source>
        <dbReference type="ARBA" id="ARBA00022723"/>
    </source>
</evidence>
<dbReference type="InterPro" id="IPR004589">
    <property type="entry name" value="DNA_helicase_ATP-dep_RecQ"/>
</dbReference>
<feature type="compositionally biased region" description="Low complexity" evidence="13">
    <location>
        <begin position="754"/>
        <end position="772"/>
    </location>
</feature>
<dbReference type="GO" id="GO:0003677">
    <property type="term" value="F:DNA binding"/>
    <property type="evidence" value="ECO:0007669"/>
    <property type="project" value="UniProtKB-KW"/>
</dbReference>
<feature type="compositionally biased region" description="Polar residues" evidence="13">
    <location>
        <begin position="784"/>
        <end position="795"/>
    </location>
</feature>